<dbReference type="Proteomes" id="UP000831785">
    <property type="component" value="Chromosome"/>
</dbReference>
<keyword evidence="2" id="KW-0808">Transferase</keyword>
<evidence type="ECO:0000313" key="4">
    <source>
        <dbReference type="Proteomes" id="UP000831785"/>
    </source>
</evidence>
<evidence type="ECO:0000256" key="2">
    <source>
        <dbReference type="ARBA" id="ARBA00022679"/>
    </source>
</evidence>
<name>A0ABY4F9P0_9BACT</name>
<dbReference type="PANTHER" id="PTHR30160">
    <property type="entry name" value="TETRAACYLDISACCHARIDE 4'-KINASE-RELATED"/>
    <property type="match status" value="1"/>
</dbReference>
<evidence type="ECO:0000313" key="3">
    <source>
        <dbReference type="EMBL" id="UOQ53379.1"/>
    </source>
</evidence>
<sequence>MRTFLISRTDAIGDVVLTLPVCGLLKQHMPGCQVVLIGRTYTQAVAEACPWVDAFLNYDELLKHSEAEQVAALRSYKAEAIVHVYPNKVLARLAQKAGIPVRIGTRNRWIHWLTCNRLVALSRRNSVLHEAQLNVKLLQPLGLAQEGALDELVPLVRLQATEPLPTAVHQLLAARRAGQLNVILHPRSRGSAREWGLDHFGTLAKLLHEAGHRVFVTGTVAEGEELATWLEEHAAYLAGNLTGQLSLAQLLSCIAAADGLVAASTGPLHLAAALGRHALGLYPPMRPTHPGRWAPLGAHAEYLVFDRPDCSDCRQQPAACTCIKALAPLQVAHLVLSWAPLPSGLS</sequence>
<dbReference type="SUPFAM" id="SSF53756">
    <property type="entry name" value="UDP-Glycosyltransferase/glycogen phosphorylase"/>
    <property type="match status" value="1"/>
</dbReference>
<dbReference type="PANTHER" id="PTHR30160:SF15">
    <property type="entry name" value="GLYCOSYLTRANSFERASE HI_0523-RELATED"/>
    <property type="match status" value="1"/>
</dbReference>
<keyword evidence="4" id="KW-1185">Reference proteome</keyword>
<accession>A0ABY4F9P0</accession>
<organism evidence="3 4">
    <name type="scientific">Hymenobacter cellulosivorans</name>
    <dbReference type="NCBI Taxonomy" id="2932249"/>
    <lineage>
        <taxon>Bacteria</taxon>
        <taxon>Pseudomonadati</taxon>
        <taxon>Bacteroidota</taxon>
        <taxon>Cytophagia</taxon>
        <taxon>Cytophagales</taxon>
        <taxon>Hymenobacteraceae</taxon>
        <taxon>Hymenobacter</taxon>
    </lineage>
</organism>
<dbReference type="InterPro" id="IPR002201">
    <property type="entry name" value="Glyco_trans_9"/>
</dbReference>
<dbReference type="CDD" id="cd03789">
    <property type="entry name" value="GT9_LPS_heptosyltransferase"/>
    <property type="match status" value="1"/>
</dbReference>
<protein>
    <submittedName>
        <fullName evidence="3">Glycosyltransferase family 9 protein</fullName>
    </submittedName>
</protein>
<reference evidence="3 4" key="1">
    <citation type="submission" date="2022-04" db="EMBL/GenBank/DDBJ databases">
        <title>Hymenobacter sp. isolated from the air.</title>
        <authorList>
            <person name="Won M."/>
            <person name="Lee C.-M."/>
            <person name="Woen H.-Y."/>
            <person name="Kwon S.-W."/>
        </authorList>
    </citation>
    <scope>NUCLEOTIDE SEQUENCE [LARGE SCALE GENOMIC DNA]</scope>
    <source>
        <strain evidence="4">5116 S-27</strain>
    </source>
</reference>
<dbReference type="EMBL" id="CP095049">
    <property type="protein sequence ID" value="UOQ53379.1"/>
    <property type="molecule type" value="Genomic_DNA"/>
</dbReference>
<evidence type="ECO:0000256" key="1">
    <source>
        <dbReference type="ARBA" id="ARBA00022676"/>
    </source>
</evidence>
<keyword evidence="1" id="KW-0328">Glycosyltransferase</keyword>
<dbReference type="RefSeq" id="WP_244718515.1">
    <property type="nucleotide sequence ID" value="NZ_CP095049.1"/>
</dbReference>
<gene>
    <name evidence="3" type="ORF">MUN80_01145</name>
</gene>
<dbReference type="InterPro" id="IPR051199">
    <property type="entry name" value="LPS_LOS_Heptosyltrfase"/>
</dbReference>
<proteinExistence type="predicted"/>
<dbReference type="Pfam" id="PF01075">
    <property type="entry name" value="Glyco_transf_9"/>
    <property type="match status" value="1"/>
</dbReference>
<dbReference type="Gene3D" id="3.40.50.2000">
    <property type="entry name" value="Glycogen Phosphorylase B"/>
    <property type="match status" value="2"/>
</dbReference>